<dbReference type="PANTHER" id="PTHR46268">
    <property type="entry name" value="STRESS RESPONSE PROTEIN NHAX"/>
    <property type="match status" value="1"/>
</dbReference>
<gene>
    <name evidence="3" type="ORF">H4O18_21515</name>
</gene>
<dbReference type="Proteomes" id="UP000618952">
    <property type="component" value="Unassembled WGS sequence"/>
</dbReference>
<dbReference type="PANTHER" id="PTHR46268:SF6">
    <property type="entry name" value="UNIVERSAL STRESS PROTEIN UP12"/>
    <property type="match status" value="1"/>
</dbReference>
<reference evidence="3 4" key="1">
    <citation type="submission" date="2020-08" db="EMBL/GenBank/DDBJ databases">
        <title>Arenibacter gaetbuli sp. nov., isolated from a sand dune.</title>
        <authorList>
            <person name="Park S."/>
            <person name="Yoon J.-H."/>
        </authorList>
    </citation>
    <scope>NUCLEOTIDE SEQUENCE [LARGE SCALE GENOMIC DNA]</scope>
    <source>
        <strain evidence="3 4">BSSL-BM3</strain>
    </source>
</reference>
<evidence type="ECO:0000259" key="2">
    <source>
        <dbReference type="Pfam" id="PF00582"/>
    </source>
</evidence>
<dbReference type="CDD" id="cd00293">
    <property type="entry name" value="USP-like"/>
    <property type="match status" value="1"/>
</dbReference>
<dbReference type="PRINTS" id="PR01438">
    <property type="entry name" value="UNVRSLSTRESS"/>
</dbReference>
<dbReference type="Gene3D" id="3.40.50.620">
    <property type="entry name" value="HUPs"/>
    <property type="match status" value="2"/>
</dbReference>
<dbReference type="RefSeq" id="WP_187588536.1">
    <property type="nucleotide sequence ID" value="NZ_JACLHY010000043.1"/>
</dbReference>
<dbReference type="EMBL" id="JACLHY010000043">
    <property type="protein sequence ID" value="MBC8770584.1"/>
    <property type="molecule type" value="Genomic_DNA"/>
</dbReference>
<protein>
    <submittedName>
        <fullName evidence="3">Universal stress protein</fullName>
    </submittedName>
</protein>
<dbReference type="InterPro" id="IPR006015">
    <property type="entry name" value="Universal_stress_UspA"/>
</dbReference>
<organism evidence="3 4">
    <name type="scientific">Arenibacter arenosicollis</name>
    <dbReference type="NCBI Taxonomy" id="2762274"/>
    <lineage>
        <taxon>Bacteria</taxon>
        <taxon>Pseudomonadati</taxon>
        <taxon>Bacteroidota</taxon>
        <taxon>Flavobacteriia</taxon>
        <taxon>Flavobacteriales</taxon>
        <taxon>Flavobacteriaceae</taxon>
        <taxon>Arenibacter</taxon>
    </lineage>
</organism>
<evidence type="ECO:0000313" key="4">
    <source>
        <dbReference type="Proteomes" id="UP000618952"/>
    </source>
</evidence>
<feature type="domain" description="UspA" evidence="2">
    <location>
        <begin position="4"/>
        <end position="148"/>
    </location>
</feature>
<keyword evidence="4" id="KW-1185">Reference proteome</keyword>
<dbReference type="InterPro" id="IPR014729">
    <property type="entry name" value="Rossmann-like_a/b/a_fold"/>
</dbReference>
<sequence>MRKQTLLVPVDFSEASKHAVKYAIILARKWNAKIIFVHGHAIGYTEYEGQIDTSMTYPPPGSLLSDQEISRRSLNYFLDAFPQLATVEHKDIVSAGLAVDVICSTAESEYVDLIIMGTTGASKLKAFFFGTNSEKVSRKAPCPVLVLPENLKSYEIETVCLALDTTEVENNVNWDLLVQLLKGFEAKLGIIHISENGDAAFKEREILAHYRNMLNGIKHSIHVFYDENPDQGISEFMEKNPIDLLVLLYREHGFFERLLHQGTRQNILYKTDIPLLILK</sequence>
<proteinExistence type="inferred from homology"/>
<dbReference type="InterPro" id="IPR006016">
    <property type="entry name" value="UspA"/>
</dbReference>
<evidence type="ECO:0000256" key="1">
    <source>
        <dbReference type="ARBA" id="ARBA00008791"/>
    </source>
</evidence>
<name>A0ABR7QU23_9FLAO</name>
<evidence type="ECO:0000313" key="3">
    <source>
        <dbReference type="EMBL" id="MBC8770584.1"/>
    </source>
</evidence>
<dbReference type="SUPFAM" id="SSF52402">
    <property type="entry name" value="Adenine nucleotide alpha hydrolases-like"/>
    <property type="match status" value="2"/>
</dbReference>
<comment type="similarity">
    <text evidence="1">Belongs to the universal stress protein A family.</text>
</comment>
<accession>A0ABR7QU23</accession>
<dbReference type="Pfam" id="PF00582">
    <property type="entry name" value="Usp"/>
    <property type="match status" value="1"/>
</dbReference>
<comment type="caution">
    <text evidence="3">The sequence shown here is derived from an EMBL/GenBank/DDBJ whole genome shotgun (WGS) entry which is preliminary data.</text>
</comment>